<evidence type="ECO:0000313" key="2">
    <source>
        <dbReference type="EMBL" id="GFS95537.1"/>
    </source>
</evidence>
<evidence type="ECO:0000313" key="3">
    <source>
        <dbReference type="Proteomes" id="UP000887013"/>
    </source>
</evidence>
<keyword evidence="3" id="KW-1185">Reference proteome</keyword>
<organism evidence="2 3">
    <name type="scientific">Nephila pilipes</name>
    <name type="common">Giant wood spider</name>
    <name type="synonym">Nephila maculata</name>
    <dbReference type="NCBI Taxonomy" id="299642"/>
    <lineage>
        <taxon>Eukaryota</taxon>
        <taxon>Metazoa</taxon>
        <taxon>Ecdysozoa</taxon>
        <taxon>Arthropoda</taxon>
        <taxon>Chelicerata</taxon>
        <taxon>Arachnida</taxon>
        <taxon>Araneae</taxon>
        <taxon>Araneomorphae</taxon>
        <taxon>Entelegynae</taxon>
        <taxon>Araneoidea</taxon>
        <taxon>Nephilidae</taxon>
        <taxon>Nephila</taxon>
    </lineage>
</organism>
<keyword evidence="1" id="KW-0812">Transmembrane</keyword>
<feature type="transmembrane region" description="Helical" evidence="1">
    <location>
        <begin position="36"/>
        <end position="55"/>
    </location>
</feature>
<name>A0A8X6N5D3_NEPPI</name>
<comment type="caution">
    <text evidence="2">The sequence shown here is derived from an EMBL/GenBank/DDBJ whole genome shotgun (WGS) entry which is preliminary data.</text>
</comment>
<dbReference type="Proteomes" id="UP000887013">
    <property type="component" value="Unassembled WGS sequence"/>
</dbReference>
<dbReference type="EMBL" id="BMAW01005704">
    <property type="protein sequence ID" value="GFS95537.1"/>
    <property type="molecule type" value="Genomic_DNA"/>
</dbReference>
<reference evidence="2" key="1">
    <citation type="submission" date="2020-08" db="EMBL/GenBank/DDBJ databases">
        <title>Multicomponent nature underlies the extraordinary mechanical properties of spider dragline silk.</title>
        <authorList>
            <person name="Kono N."/>
            <person name="Nakamura H."/>
            <person name="Mori M."/>
            <person name="Yoshida Y."/>
            <person name="Ohtoshi R."/>
            <person name="Malay A.D."/>
            <person name="Moran D.A.P."/>
            <person name="Tomita M."/>
            <person name="Numata K."/>
            <person name="Arakawa K."/>
        </authorList>
    </citation>
    <scope>NUCLEOTIDE SEQUENCE</scope>
</reference>
<evidence type="ECO:0000256" key="1">
    <source>
        <dbReference type="SAM" id="Phobius"/>
    </source>
</evidence>
<dbReference type="AlphaFoldDB" id="A0A8X6N5D3"/>
<sequence>MPPWGEPVPRAVLIGGSARFPRVHWLRGSRARGSNWVGIAAGMCVGLLLFIYGFLKGIGSEELLVSGLLWSLQCGLPLLQTACSYPKFCLCLL</sequence>
<dbReference type="OrthoDB" id="10525595at2759"/>
<protein>
    <submittedName>
        <fullName evidence="2">Uncharacterized protein</fullName>
    </submittedName>
</protein>
<proteinExistence type="predicted"/>
<accession>A0A8X6N5D3</accession>
<keyword evidence="1" id="KW-0472">Membrane</keyword>
<gene>
    <name evidence="2" type="ORF">NPIL_627251</name>
</gene>
<keyword evidence="1" id="KW-1133">Transmembrane helix</keyword>